<dbReference type="OrthoDB" id="3034873at2759"/>
<protein>
    <submittedName>
        <fullName evidence="1">Uncharacterized protein</fullName>
    </submittedName>
</protein>
<evidence type="ECO:0000313" key="1">
    <source>
        <dbReference type="EMBL" id="KDR70473.1"/>
    </source>
</evidence>
<sequence>MDLYKNRHCVANVLEYSPPEMSRDTVASTIRHSPVRMSSPPSTESLPHFTYDQILYFARLLQQIHGTTLHFTSADEDGVREETIPLPNDIRLIESFQRLHGEDVNPDGKSVTVHLEVAGVNISITRSSGGEEALPRDTFDVTTTPCQEKAASDGETIIPKPEGGQITHEYHVFDDYQTSFVWAASAAGLRDEVLDEDLPSTLTRTLASDLRRWTNVYDSNFCLQGCDLGSGLDIFRTVPEIVTWTTEGAILSIRIAVASSLPVVYSAYLRAGNEYRFVGNTLRDGATLVKLVLRLNKHLTTVRPASPQDGILRLRDH</sequence>
<gene>
    <name evidence="1" type="ORF">GALMADRAFT_885831</name>
</gene>
<organism evidence="1 2">
    <name type="scientific">Galerina marginata (strain CBS 339.88)</name>
    <dbReference type="NCBI Taxonomy" id="685588"/>
    <lineage>
        <taxon>Eukaryota</taxon>
        <taxon>Fungi</taxon>
        <taxon>Dikarya</taxon>
        <taxon>Basidiomycota</taxon>
        <taxon>Agaricomycotina</taxon>
        <taxon>Agaricomycetes</taxon>
        <taxon>Agaricomycetidae</taxon>
        <taxon>Agaricales</taxon>
        <taxon>Agaricineae</taxon>
        <taxon>Strophariaceae</taxon>
        <taxon>Galerina</taxon>
    </lineage>
</organism>
<dbReference type="EMBL" id="KL142397">
    <property type="protein sequence ID" value="KDR70473.1"/>
    <property type="molecule type" value="Genomic_DNA"/>
</dbReference>
<keyword evidence="2" id="KW-1185">Reference proteome</keyword>
<name>A0A067SUQ8_GALM3</name>
<dbReference type="Proteomes" id="UP000027222">
    <property type="component" value="Unassembled WGS sequence"/>
</dbReference>
<dbReference type="HOGENOM" id="CLU_877303_0_0_1"/>
<evidence type="ECO:0000313" key="2">
    <source>
        <dbReference type="Proteomes" id="UP000027222"/>
    </source>
</evidence>
<accession>A0A067SUQ8</accession>
<proteinExistence type="predicted"/>
<dbReference type="AlphaFoldDB" id="A0A067SUQ8"/>
<reference evidence="2" key="1">
    <citation type="journal article" date="2014" name="Proc. Natl. Acad. Sci. U.S.A.">
        <title>Extensive sampling of basidiomycete genomes demonstrates inadequacy of the white-rot/brown-rot paradigm for wood decay fungi.</title>
        <authorList>
            <person name="Riley R."/>
            <person name="Salamov A.A."/>
            <person name="Brown D.W."/>
            <person name="Nagy L.G."/>
            <person name="Floudas D."/>
            <person name="Held B.W."/>
            <person name="Levasseur A."/>
            <person name="Lombard V."/>
            <person name="Morin E."/>
            <person name="Otillar R."/>
            <person name="Lindquist E.A."/>
            <person name="Sun H."/>
            <person name="LaButti K.M."/>
            <person name="Schmutz J."/>
            <person name="Jabbour D."/>
            <person name="Luo H."/>
            <person name="Baker S.E."/>
            <person name="Pisabarro A.G."/>
            <person name="Walton J.D."/>
            <person name="Blanchette R.A."/>
            <person name="Henrissat B."/>
            <person name="Martin F."/>
            <person name="Cullen D."/>
            <person name="Hibbett D.S."/>
            <person name="Grigoriev I.V."/>
        </authorList>
    </citation>
    <scope>NUCLEOTIDE SEQUENCE [LARGE SCALE GENOMIC DNA]</scope>
    <source>
        <strain evidence="2">CBS 339.88</strain>
    </source>
</reference>